<feature type="transmembrane region" description="Helical" evidence="1">
    <location>
        <begin position="190"/>
        <end position="212"/>
    </location>
</feature>
<protein>
    <recommendedName>
        <fullName evidence="3">GlcNAc-PI de-N-acetylase</fullName>
    </recommendedName>
</protein>
<keyword evidence="1" id="KW-0472">Membrane</keyword>
<reference evidence="2" key="1">
    <citation type="submission" date="2019-09" db="EMBL/GenBank/DDBJ databases">
        <authorList>
            <person name="Needham M D."/>
        </authorList>
    </citation>
    <scope>NUCLEOTIDE SEQUENCE</scope>
</reference>
<dbReference type="InterPro" id="IPR024078">
    <property type="entry name" value="LmbE-like_dom_sf"/>
</dbReference>
<dbReference type="Pfam" id="PF02585">
    <property type="entry name" value="PIG-L"/>
    <property type="match status" value="1"/>
</dbReference>
<sequence>MDKKYNLFISPHLDDVVFSLSQVLKNMIALEENIIIATVFTQENPELLKTFTGDYYHYANYPERKREDKNVITKLSSKIKIIYLDLQDEIFRKENNEKKIILEIREKINKLLNDFNIINIYCPLGIGYHLDHIITYTAINFFSNKYQINLYYDYPYCTIKLNKITRLSEFGIFQEQLHIQDLIDYYNNPIYSSCFFLIRIIKIIILLFKYIFNFFNIPRNFKVQYFITQNKLENMKGYHTQINPIFGNEKILKETITKNNLETIINFI</sequence>
<proteinExistence type="predicted"/>
<dbReference type="SUPFAM" id="SSF102588">
    <property type="entry name" value="LmbE-like"/>
    <property type="match status" value="1"/>
</dbReference>
<dbReference type="InterPro" id="IPR003737">
    <property type="entry name" value="GlcNAc_PI_deacetylase-related"/>
</dbReference>
<evidence type="ECO:0000256" key="1">
    <source>
        <dbReference type="SAM" id="Phobius"/>
    </source>
</evidence>
<dbReference type="AlphaFoldDB" id="A0A5E8CK43"/>
<name>A0A5E8CK43_9ZZZZ</name>
<dbReference type="Gene3D" id="3.40.50.10320">
    <property type="entry name" value="LmbE-like"/>
    <property type="match status" value="1"/>
</dbReference>
<keyword evidence="1" id="KW-1133">Transmembrane helix</keyword>
<dbReference type="EMBL" id="CABVLZ010000003">
    <property type="protein sequence ID" value="VVU95034.1"/>
    <property type="molecule type" value="Genomic_DNA"/>
</dbReference>
<evidence type="ECO:0008006" key="3">
    <source>
        <dbReference type="Google" id="ProtNLM"/>
    </source>
</evidence>
<organism evidence="2">
    <name type="scientific">seawater metagenome</name>
    <dbReference type="NCBI Taxonomy" id="1561972"/>
    <lineage>
        <taxon>unclassified sequences</taxon>
        <taxon>metagenomes</taxon>
        <taxon>ecological metagenomes</taxon>
    </lineage>
</organism>
<keyword evidence="1" id="KW-0812">Transmembrane</keyword>
<evidence type="ECO:0000313" key="2">
    <source>
        <dbReference type="EMBL" id="VVU95034.1"/>
    </source>
</evidence>
<accession>A0A5E8CK43</accession>
<gene>
    <name evidence="2" type="ORF">CPAV1605_759</name>
</gene>